<gene>
    <name evidence="11" type="ORF">OSTLU_35457</name>
</gene>
<dbReference type="STRING" id="436017.A4RZK2"/>
<evidence type="ECO:0000313" key="11">
    <source>
        <dbReference type="EMBL" id="ABO96880.1"/>
    </source>
</evidence>
<dbReference type="HOGENOM" id="CLU_104399_0_0_1"/>
<evidence type="ECO:0000313" key="12">
    <source>
        <dbReference type="Proteomes" id="UP000001568"/>
    </source>
</evidence>
<dbReference type="GO" id="GO:0034426">
    <property type="term" value="C:etioplast membrane"/>
    <property type="evidence" value="ECO:0007669"/>
    <property type="project" value="UniProtKB-SubCell"/>
</dbReference>
<dbReference type="PANTHER" id="PTHR35993">
    <property type="entry name" value="OUTER ENVELOPE PORE PROTEIN 21B, CHLOROPLASTIC"/>
    <property type="match status" value="1"/>
</dbReference>
<keyword evidence="7" id="KW-0812">Transmembrane</keyword>
<keyword evidence="12" id="KW-1185">Reference proteome</keyword>
<dbReference type="AlphaFoldDB" id="A4RZK2"/>
<name>A4RZK2_OSTLU</name>
<dbReference type="eggNOG" id="ENOG502RX9S">
    <property type="taxonomic scope" value="Eukaryota"/>
</dbReference>
<evidence type="ECO:0000256" key="7">
    <source>
        <dbReference type="ARBA" id="ARBA00022692"/>
    </source>
</evidence>
<keyword evidence="6" id="KW-0934">Plastid</keyword>
<dbReference type="InterPro" id="IPR034575">
    <property type="entry name" value="OEP21"/>
</dbReference>
<dbReference type="KEGG" id="olu:OSTLU_35457"/>
<dbReference type="GO" id="GO:0009707">
    <property type="term" value="C:chloroplast outer membrane"/>
    <property type="evidence" value="ECO:0007669"/>
    <property type="project" value="UniProtKB-SubCell"/>
</dbReference>
<comment type="similarity">
    <text evidence="3">Belongs to the plastid outer envelope porin OEP21 (TC 1.B.29) family.</text>
</comment>
<dbReference type="OrthoDB" id="503907at2759"/>
<dbReference type="PANTHER" id="PTHR35993:SF1">
    <property type="entry name" value="OUTER ENVELOPE PORE PROTEIN 21B, CHLOROPLASTIC"/>
    <property type="match status" value="1"/>
</dbReference>
<evidence type="ECO:0000256" key="5">
    <source>
        <dbReference type="ARBA" id="ARBA00022528"/>
    </source>
</evidence>
<evidence type="ECO:0000256" key="9">
    <source>
        <dbReference type="ARBA" id="ARBA00023136"/>
    </source>
</evidence>
<reference evidence="11 12" key="1">
    <citation type="journal article" date="2007" name="Proc. Natl. Acad. Sci. U.S.A.">
        <title>The tiny eukaryote Ostreococcus provides genomic insights into the paradox of plankton speciation.</title>
        <authorList>
            <person name="Palenik B."/>
            <person name="Grimwood J."/>
            <person name="Aerts A."/>
            <person name="Rouze P."/>
            <person name="Salamov A."/>
            <person name="Putnam N."/>
            <person name="Dupont C."/>
            <person name="Jorgensen R."/>
            <person name="Derelle E."/>
            <person name="Rombauts S."/>
            <person name="Zhou K."/>
            <person name="Otillar R."/>
            <person name="Merchant S.S."/>
            <person name="Podell S."/>
            <person name="Gaasterland T."/>
            <person name="Napoli C."/>
            <person name="Gendler K."/>
            <person name="Manuell A."/>
            <person name="Tai V."/>
            <person name="Vallon O."/>
            <person name="Piganeau G."/>
            <person name="Jancek S."/>
            <person name="Heijde M."/>
            <person name="Jabbari K."/>
            <person name="Bowler C."/>
            <person name="Lohr M."/>
            <person name="Robbens S."/>
            <person name="Werner G."/>
            <person name="Dubchak I."/>
            <person name="Pazour G.J."/>
            <person name="Ren Q."/>
            <person name="Paulsen I."/>
            <person name="Delwiche C."/>
            <person name="Schmutz J."/>
            <person name="Rokhsar D."/>
            <person name="Van de Peer Y."/>
            <person name="Moreau H."/>
            <person name="Grigoriev I.V."/>
        </authorList>
    </citation>
    <scope>NUCLEOTIDE SEQUENCE [LARGE SCALE GENOMIC DNA]</scope>
    <source>
        <strain evidence="11 12">CCE9901</strain>
    </source>
</reference>
<keyword evidence="4" id="KW-0813">Transport</keyword>
<accession>A4RZK2</accession>
<dbReference type="Gramene" id="ABO96880">
    <property type="protein sequence ID" value="ABO96880"/>
    <property type="gene ID" value="OSTLU_35457"/>
</dbReference>
<keyword evidence="5" id="KW-0150">Chloroplast</keyword>
<organism evidence="11 12">
    <name type="scientific">Ostreococcus lucimarinus (strain CCE9901)</name>
    <dbReference type="NCBI Taxonomy" id="436017"/>
    <lineage>
        <taxon>Eukaryota</taxon>
        <taxon>Viridiplantae</taxon>
        <taxon>Chlorophyta</taxon>
        <taxon>Mamiellophyceae</taxon>
        <taxon>Mamiellales</taxon>
        <taxon>Bathycoccaceae</taxon>
        <taxon>Ostreococcus</taxon>
    </lineage>
</organism>
<sequence length="176" mass="20138">METSLRYDTTSRSLSLFAKERFTNSEDVVLTVSGSLDTRDGRMDGKAHVRKRLFSPAKSSPLVPDRADIGLTYETKLDDVRYGARARKTVDVSPSKDGMSTVTLRGGVSYGVKRSKPLIEGTIELTHKVFNFQEDQDLRLRVGYDLVKREPYAHIRENNWSFKTDFQKSWSVYYDL</sequence>
<evidence type="ECO:0000256" key="1">
    <source>
        <dbReference type="ARBA" id="ARBA00004396"/>
    </source>
</evidence>
<comment type="function">
    <text evidence="10">Voltage-dependent rectifying anion channel that facilitates the translocation between chloroplast and cytoplasm of phosphorylated carbohydrates such as triosephosphate, 3-phosphoglycerate and inorganic phosphate (Pi) depending of ATP to triosephosphate ratio in the plastidial intermembrane space; in high triosephosphate/ATP conditions (e.g. photosynthesis), export of triosphosphate from chloroplast (outward rectifying channels), but in high ATP/triosephosphate conditions (e.g. dark phase), import of phosphosolutes (inward rectifying channels).</text>
</comment>
<evidence type="ECO:0000256" key="3">
    <source>
        <dbReference type="ARBA" id="ARBA00009945"/>
    </source>
</evidence>
<evidence type="ECO:0000256" key="6">
    <source>
        <dbReference type="ARBA" id="ARBA00022640"/>
    </source>
</evidence>
<evidence type="ECO:0000256" key="8">
    <source>
        <dbReference type="ARBA" id="ARBA00023065"/>
    </source>
</evidence>
<keyword evidence="9" id="KW-0472">Membrane</keyword>
<evidence type="ECO:0000256" key="2">
    <source>
        <dbReference type="ARBA" id="ARBA00004441"/>
    </source>
</evidence>
<dbReference type="Proteomes" id="UP000001568">
    <property type="component" value="Chromosome 7"/>
</dbReference>
<evidence type="ECO:0000256" key="10">
    <source>
        <dbReference type="ARBA" id="ARBA00024941"/>
    </source>
</evidence>
<dbReference type="RefSeq" id="XP_001418587.1">
    <property type="nucleotide sequence ID" value="XM_001418550.1"/>
</dbReference>
<dbReference type="GO" id="GO:0044070">
    <property type="term" value="P:regulation of monoatomic anion transport"/>
    <property type="evidence" value="ECO:0007669"/>
    <property type="project" value="InterPro"/>
</dbReference>
<protein>
    <submittedName>
        <fullName evidence="11">Uncharacterized protein</fullName>
    </submittedName>
</protein>
<dbReference type="GO" id="GO:0008308">
    <property type="term" value="F:voltage-gated monoatomic anion channel activity"/>
    <property type="evidence" value="ECO:0007669"/>
    <property type="project" value="InterPro"/>
</dbReference>
<comment type="subcellular location">
    <subcellularLocation>
        <location evidence="1">Plastid</location>
        <location evidence="1">Chloroplast outer membrane</location>
        <topology evidence="1">Multi-pass membrane protein</topology>
    </subcellularLocation>
    <subcellularLocation>
        <location evidence="2">Plastid</location>
        <location evidence="2">Etioplast membrane</location>
        <topology evidence="2">Multi-pass membrane protein</topology>
    </subcellularLocation>
</comment>
<evidence type="ECO:0000256" key="4">
    <source>
        <dbReference type="ARBA" id="ARBA00022448"/>
    </source>
</evidence>
<keyword evidence="8" id="KW-0406">Ion transport</keyword>
<dbReference type="OMA" id="DWNIWKF"/>
<proteinExistence type="inferred from homology"/>
<dbReference type="GeneID" id="5003069"/>
<dbReference type="EMBL" id="CP000587">
    <property type="protein sequence ID" value="ABO96880.1"/>
    <property type="molecule type" value="Genomic_DNA"/>
</dbReference>